<dbReference type="EMBL" id="ML145129">
    <property type="protein sequence ID" value="TBU58048.1"/>
    <property type="molecule type" value="Genomic_DNA"/>
</dbReference>
<evidence type="ECO:0000313" key="3">
    <source>
        <dbReference type="EMBL" id="TBU58048.1"/>
    </source>
</evidence>
<reference evidence="2 4" key="1">
    <citation type="submission" date="2019-01" db="EMBL/GenBank/DDBJ databases">
        <title>Draft genome sequences of three monokaryotic isolates of the white-rot basidiomycete fungus Dichomitus squalens.</title>
        <authorList>
            <consortium name="DOE Joint Genome Institute"/>
            <person name="Lopez S.C."/>
            <person name="Andreopoulos B."/>
            <person name="Pangilinan J."/>
            <person name="Lipzen A."/>
            <person name="Riley R."/>
            <person name="Ahrendt S."/>
            <person name="Ng V."/>
            <person name="Barry K."/>
            <person name="Daum C."/>
            <person name="Grigoriev I.V."/>
            <person name="Hilden K.S."/>
            <person name="Makela M.R."/>
            <person name="de Vries R.P."/>
        </authorList>
    </citation>
    <scope>NUCLEOTIDE SEQUENCE [LARGE SCALE GENOMIC DNA]</scope>
    <source>
        <strain evidence="3 4">CBS 464.89</strain>
        <strain evidence="2">OM18370.1</strain>
    </source>
</reference>
<dbReference type="EMBL" id="ML143517">
    <property type="protein sequence ID" value="TBU23046.1"/>
    <property type="molecule type" value="Genomic_DNA"/>
</dbReference>
<gene>
    <name evidence="3" type="ORF">BD310DRAFT_948959</name>
    <name evidence="2" type="ORF">BD311DRAFT_107077</name>
</gene>
<protein>
    <submittedName>
        <fullName evidence="2">Uncharacterized protein</fullName>
    </submittedName>
</protein>
<proteinExistence type="predicted"/>
<dbReference type="Proteomes" id="UP000292082">
    <property type="component" value="Unassembled WGS sequence"/>
</dbReference>
<keyword evidence="1" id="KW-0812">Transmembrane</keyword>
<evidence type="ECO:0000313" key="4">
    <source>
        <dbReference type="Proteomes" id="UP000292082"/>
    </source>
</evidence>
<dbReference type="Proteomes" id="UP000292957">
    <property type="component" value="Unassembled WGS sequence"/>
</dbReference>
<evidence type="ECO:0000256" key="1">
    <source>
        <dbReference type="SAM" id="Phobius"/>
    </source>
</evidence>
<dbReference type="AlphaFoldDB" id="A0A4Q9MBB4"/>
<accession>A0A4Q9MBB4</accession>
<keyword evidence="1" id="KW-0472">Membrane</keyword>
<evidence type="ECO:0000313" key="2">
    <source>
        <dbReference type="EMBL" id="TBU23046.1"/>
    </source>
</evidence>
<keyword evidence="4" id="KW-1185">Reference proteome</keyword>
<name>A0A4Q9MBB4_9APHY</name>
<sequence>MTNVSNTYPAIHSGNGTINYNNCCPSPAGDLTTYIRMALAIAFFLCMVLASGFFMLSGSFRDLASAVRHFRSARCDHVESTAGSDCTEGSEEYHEAPPCREIAVPQTLVHDCEHEASGSRPQLPSRGKKAGKLWRKVQKAVLAQDGWAMRATTVAVGCLVGAAPSMQVNLPAPATEGRRSQ</sequence>
<keyword evidence="1" id="KW-1133">Transmembrane helix</keyword>
<organism evidence="2">
    <name type="scientific">Dichomitus squalens</name>
    <dbReference type="NCBI Taxonomy" id="114155"/>
    <lineage>
        <taxon>Eukaryota</taxon>
        <taxon>Fungi</taxon>
        <taxon>Dikarya</taxon>
        <taxon>Basidiomycota</taxon>
        <taxon>Agaricomycotina</taxon>
        <taxon>Agaricomycetes</taxon>
        <taxon>Polyporales</taxon>
        <taxon>Polyporaceae</taxon>
        <taxon>Dichomitus</taxon>
    </lineage>
</organism>
<feature type="transmembrane region" description="Helical" evidence="1">
    <location>
        <begin position="34"/>
        <end position="56"/>
    </location>
</feature>